<dbReference type="AlphaFoldDB" id="A0A1J5H495"/>
<protein>
    <submittedName>
        <fullName evidence="6">Ribose ABC transporter substrate-binding protein</fullName>
    </submittedName>
</protein>
<dbReference type="CDD" id="cd06311">
    <property type="entry name" value="PBP1_ABC_sugar_binding-like"/>
    <property type="match status" value="1"/>
</dbReference>
<evidence type="ECO:0000256" key="4">
    <source>
        <dbReference type="SAM" id="SignalP"/>
    </source>
</evidence>
<evidence type="ECO:0000256" key="1">
    <source>
        <dbReference type="ARBA" id="ARBA00004196"/>
    </source>
</evidence>
<accession>A0A2M7PM85</accession>
<evidence type="ECO:0000313" key="9">
    <source>
        <dbReference type="Proteomes" id="UP000230646"/>
    </source>
</evidence>
<dbReference type="EMBL" id="MNYY01000011">
    <property type="protein sequence ID" value="OIP74894.1"/>
    <property type="molecule type" value="Genomic_DNA"/>
</dbReference>
<keyword evidence="3 4" id="KW-0732">Signal</keyword>
<evidence type="ECO:0000256" key="2">
    <source>
        <dbReference type="ARBA" id="ARBA00007639"/>
    </source>
</evidence>
<comment type="caution">
    <text evidence="6">The sequence shown here is derived from an EMBL/GenBank/DDBJ whole genome shotgun (WGS) entry which is preliminary data.</text>
</comment>
<dbReference type="Pfam" id="PF13407">
    <property type="entry name" value="Peripla_BP_4"/>
    <property type="match status" value="1"/>
</dbReference>
<dbReference type="Proteomes" id="UP000230646">
    <property type="component" value="Unassembled WGS sequence"/>
</dbReference>
<dbReference type="GO" id="GO:0030313">
    <property type="term" value="C:cell envelope"/>
    <property type="evidence" value="ECO:0007669"/>
    <property type="project" value="UniProtKB-SubCell"/>
</dbReference>
<evidence type="ECO:0000259" key="5">
    <source>
        <dbReference type="Pfam" id="PF13407"/>
    </source>
</evidence>
<dbReference type="SUPFAM" id="SSF53822">
    <property type="entry name" value="Periplasmic binding protein-like I"/>
    <property type="match status" value="1"/>
</dbReference>
<gene>
    <name evidence="6" type="ORF">AUK42_00495</name>
    <name evidence="7" type="ORF">COZ07_08340</name>
</gene>
<reference evidence="6 8" key="1">
    <citation type="journal article" date="2016" name="Environ. Microbiol.">
        <title>Genomic resolution of a cold subsurface aquifer community provides metabolic insights for novel microbes adapted to high CO concentrations.</title>
        <authorList>
            <person name="Probst A.J."/>
            <person name="Castelle C.J."/>
            <person name="Singh A."/>
            <person name="Brown C.T."/>
            <person name="Anantharaman K."/>
            <person name="Sharon I."/>
            <person name="Hug L.A."/>
            <person name="Burstein D."/>
            <person name="Emerson J.B."/>
            <person name="Thomas B.C."/>
            <person name="Banfield J.F."/>
        </authorList>
    </citation>
    <scope>NUCLEOTIDE SEQUENCE [LARGE SCALE GENOMIC DNA]</scope>
    <source>
        <strain evidence="6">CG2_30_33_13</strain>
    </source>
</reference>
<evidence type="ECO:0000313" key="8">
    <source>
        <dbReference type="Proteomes" id="UP000182763"/>
    </source>
</evidence>
<dbReference type="InterPro" id="IPR028082">
    <property type="entry name" value="Peripla_BP_I"/>
</dbReference>
<sequence>MKQARKVALVLTLVLLSSLFLFNATIFAASETLKIGVAIPSADHGWTGGIVWWAKKAISDWQEKDKNIEFYLVTAESASQQVGQVEDLMVKGINALVILAYDSAPLTPVVEEVKKKGIYIVSVDRGLLKPVEDVYIAGDNPGYGRAPAEYTAKELKGKGKIVILEGIPCVINTERVEAYNAVMKNYPDIEILDSQPANWSTQKGLEIMENYLQKYKQIDAVWAGDDDCLKGALQAYKESGRKDIKIFFGGGGAKDIVKMIMDGDPLVRATPTYSPSMIASGISLAVMGLKHESLTGFYQRQIPSKIILATEMIIKENAEYYYEPDNIY</sequence>
<name>A0A1J5H495_9BACT</name>
<organism evidence="6 8">
    <name type="scientific">Candidatus Infernicultor aquiphilus</name>
    <dbReference type="NCBI Taxonomy" id="1805029"/>
    <lineage>
        <taxon>Bacteria</taxon>
        <taxon>Pseudomonadati</taxon>
        <taxon>Atribacterota</taxon>
        <taxon>Candidatus Phoenicimicrobiia</taxon>
        <taxon>Candidatus Pheonicimicrobiales</taxon>
        <taxon>Candidatus Phoenicimicrobiaceae</taxon>
        <taxon>Candidatus Infernicultor</taxon>
    </lineage>
</organism>
<dbReference type="GO" id="GO:0030246">
    <property type="term" value="F:carbohydrate binding"/>
    <property type="evidence" value="ECO:0007669"/>
    <property type="project" value="UniProtKB-ARBA"/>
</dbReference>
<dbReference type="STRING" id="1805029.AUK42_00495"/>
<accession>A0A1J5H495</accession>
<evidence type="ECO:0000313" key="7">
    <source>
        <dbReference type="EMBL" id="PIY31708.1"/>
    </source>
</evidence>
<dbReference type="Gene3D" id="3.40.50.2300">
    <property type="match status" value="2"/>
</dbReference>
<proteinExistence type="inferred from homology"/>
<dbReference type="PANTHER" id="PTHR46847:SF1">
    <property type="entry name" value="D-ALLOSE-BINDING PERIPLASMIC PROTEIN-RELATED"/>
    <property type="match status" value="1"/>
</dbReference>
<comment type="subcellular location">
    <subcellularLocation>
        <location evidence="1">Cell envelope</location>
    </subcellularLocation>
</comment>
<reference evidence="7 9" key="2">
    <citation type="submission" date="2017-09" db="EMBL/GenBank/DDBJ databases">
        <title>Depth-based differentiation of microbial function through sediment-hosted aquifers and enrichment of novel symbionts in the deep terrestrial subsurface.</title>
        <authorList>
            <person name="Probst A.J."/>
            <person name="Ladd B."/>
            <person name="Jarett J.K."/>
            <person name="Geller-Mcgrath D.E."/>
            <person name="Sieber C.M."/>
            <person name="Emerson J.B."/>
            <person name="Anantharaman K."/>
            <person name="Thomas B.C."/>
            <person name="Malmstrom R."/>
            <person name="Stieglmeier M."/>
            <person name="Klingl A."/>
            <person name="Woyke T."/>
            <person name="Ryan C.M."/>
            <person name="Banfield J.F."/>
        </authorList>
    </citation>
    <scope>NUCLEOTIDE SEQUENCE [LARGE SCALE GENOMIC DNA]</scope>
    <source>
        <strain evidence="7">CG_4_10_14_3_um_filter_34_13</strain>
    </source>
</reference>
<evidence type="ECO:0000256" key="3">
    <source>
        <dbReference type="ARBA" id="ARBA00022729"/>
    </source>
</evidence>
<dbReference type="PANTHER" id="PTHR46847">
    <property type="entry name" value="D-ALLOSE-BINDING PERIPLASMIC PROTEIN-RELATED"/>
    <property type="match status" value="1"/>
</dbReference>
<feature type="signal peptide" evidence="4">
    <location>
        <begin position="1"/>
        <end position="28"/>
    </location>
</feature>
<comment type="similarity">
    <text evidence="2">Belongs to the bacterial solute-binding protein 2 family.</text>
</comment>
<feature type="domain" description="Periplasmic binding protein" evidence="5">
    <location>
        <begin position="35"/>
        <end position="264"/>
    </location>
</feature>
<dbReference type="Proteomes" id="UP000182763">
    <property type="component" value="Unassembled WGS sequence"/>
</dbReference>
<dbReference type="EMBL" id="PFKO01000308">
    <property type="protein sequence ID" value="PIY31708.1"/>
    <property type="molecule type" value="Genomic_DNA"/>
</dbReference>
<feature type="chain" id="PRO_5012859862" evidence="4">
    <location>
        <begin position="29"/>
        <end position="328"/>
    </location>
</feature>
<evidence type="ECO:0000313" key="6">
    <source>
        <dbReference type="EMBL" id="OIP74894.1"/>
    </source>
</evidence>
<dbReference type="InterPro" id="IPR025997">
    <property type="entry name" value="SBP_2_dom"/>
</dbReference>